<keyword evidence="3" id="KW-1185">Reference proteome</keyword>
<evidence type="ECO:0000256" key="1">
    <source>
        <dbReference type="SAM" id="Phobius"/>
    </source>
</evidence>
<name>A0A0G4EP56_VITBC</name>
<gene>
    <name evidence="2" type="ORF">Vbra_2917</name>
</gene>
<dbReference type="OrthoDB" id="443874at2759"/>
<reference evidence="2 3" key="1">
    <citation type="submission" date="2014-11" db="EMBL/GenBank/DDBJ databases">
        <authorList>
            <person name="Zhu J."/>
            <person name="Qi W."/>
            <person name="Song R."/>
        </authorList>
    </citation>
    <scope>NUCLEOTIDE SEQUENCE [LARGE SCALE GENOMIC DNA]</scope>
</reference>
<keyword evidence="1" id="KW-0812">Transmembrane</keyword>
<protein>
    <submittedName>
        <fullName evidence="2">Uncharacterized protein</fullName>
    </submittedName>
</protein>
<evidence type="ECO:0000313" key="2">
    <source>
        <dbReference type="EMBL" id="CEL99209.1"/>
    </source>
</evidence>
<accession>A0A0G4EP56</accession>
<dbReference type="InParanoid" id="A0A0G4EP56"/>
<keyword evidence="1" id="KW-1133">Transmembrane helix</keyword>
<organism evidence="2 3">
    <name type="scientific">Vitrella brassicaformis (strain CCMP3155)</name>
    <dbReference type="NCBI Taxonomy" id="1169540"/>
    <lineage>
        <taxon>Eukaryota</taxon>
        <taxon>Sar</taxon>
        <taxon>Alveolata</taxon>
        <taxon>Colpodellida</taxon>
        <taxon>Vitrellaceae</taxon>
        <taxon>Vitrella</taxon>
    </lineage>
</organism>
<dbReference type="VEuPathDB" id="CryptoDB:Vbra_2917"/>
<dbReference type="OMA" id="NECEWTH"/>
<dbReference type="Proteomes" id="UP000041254">
    <property type="component" value="Unassembled WGS sequence"/>
</dbReference>
<dbReference type="AlphaFoldDB" id="A0A0G4EP56"/>
<feature type="transmembrane region" description="Helical" evidence="1">
    <location>
        <begin position="341"/>
        <end position="361"/>
    </location>
</feature>
<keyword evidence="1" id="KW-0472">Membrane</keyword>
<evidence type="ECO:0000313" key="3">
    <source>
        <dbReference type="Proteomes" id="UP000041254"/>
    </source>
</evidence>
<sequence>MERLSKRVPARILQASFTTTTSEVRSGAAAAAAALLWTLVFVCILAPADAQILNPDAPAVGKSTACPHEFYDTVSNITVISEGEVIRRDIVANHSHLYFYRNVNVTTINQPDAYRKLIIHLEPCRGVVYLYVRKTRQCYPDPYSGTWTHFKSVTDGSRDGAPSFFEVPLVSTEYYFAVYARTMASYTFTVLADIGAFPRPGVQGRLNIKQLSELSVELQWTPASYVPVGISETEDYSVYSALLLDTDNRTVPAVFLKADRIYNTVCGLELNTFRPYTTVPGSACAGGFCNATVEGISPRKKYMFNVVARSYRNYSVAYAGMVVQKNWDVVTQATSDKTLQVVGAVAGTIIALCVITYLWLLKTYA</sequence>
<dbReference type="EMBL" id="CDMY01000275">
    <property type="protein sequence ID" value="CEL99209.1"/>
    <property type="molecule type" value="Genomic_DNA"/>
</dbReference>
<proteinExistence type="predicted"/>